<name>X0RNC6_9ZZZZ</name>
<sequence length="224" mass="26094">SLYTNMARIPYMVWSLVRNRDWKGDQITTFGRAPDFKNEGEATLWAKEFFGWMIRTYLAPLEKIDAMTEDEVEGLNGILGLLGTSKYTRRDPSVQWSNERGRAQTEYHKAWWPLKEEVMIAKERNYSNSNIQKRRDKMDKIKHMAGKRRDLQIARIDKKYAPRLNKEFANPAYFNHPLRQLWIDLATGGGVYQSLPQAPVAVPLSRTPAGRPRIPSERLQELQL</sequence>
<reference evidence="2" key="1">
    <citation type="journal article" date="2014" name="Front. Microbiol.">
        <title>High frequency of phylogenetically diverse reductive dehalogenase-homologous genes in deep subseafloor sedimentary metagenomes.</title>
        <authorList>
            <person name="Kawai M."/>
            <person name="Futagami T."/>
            <person name="Toyoda A."/>
            <person name="Takaki Y."/>
            <person name="Nishi S."/>
            <person name="Hori S."/>
            <person name="Arai W."/>
            <person name="Tsubouchi T."/>
            <person name="Morono Y."/>
            <person name="Uchiyama I."/>
            <person name="Ito T."/>
            <person name="Fujiyama A."/>
            <person name="Inagaki F."/>
            <person name="Takami H."/>
        </authorList>
    </citation>
    <scope>NUCLEOTIDE SEQUENCE</scope>
    <source>
        <strain evidence="2">Expedition CK06-06</strain>
    </source>
</reference>
<gene>
    <name evidence="2" type="ORF">S01H1_15065</name>
</gene>
<evidence type="ECO:0000256" key="1">
    <source>
        <dbReference type="SAM" id="MobiDB-lite"/>
    </source>
</evidence>
<dbReference type="AlphaFoldDB" id="X0RNC6"/>
<proteinExistence type="predicted"/>
<protein>
    <submittedName>
        <fullName evidence="2">Uncharacterized protein</fullName>
    </submittedName>
</protein>
<accession>X0RNC6</accession>
<comment type="caution">
    <text evidence="2">The sequence shown here is derived from an EMBL/GenBank/DDBJ whole genome shotgun (WGS) entry which is preliminary data.</text>
</comment>
<feature type="non-terminal residue" evidence="2">
    <location>
        <position position="1"/>
    </location>
</feature>
<feature type="region of interest" description="Disordered" evidence="1">
    <location>
        <begin position="203"/>
        <end position="224"/>
    </location>
</feature>
<feature type="compositionally biased region" description="Basic and acidic residues" evidence="1">
    <location>
        <begin position="214"/>
        <end position="224"/>
    </location>
</feature>
<dbReference type="EMBL" id="BARS01007858">
    <property type="protein sequence ID" value="GAF70293.1"/>
    <property type="molecule type" value="Genomic_DNA"/>
</dbReference>
<evidence type="ECO:0000313" key="2">
    <source>
        <dbReference type="EMBL" id="GAF70293.1"/>
    </source>
</evidence>
<organism evidence="2">
    <name type="scientific">marine sediment metagenome</name>
    <dbReference type="NCBI Taxonomy" id="412755"/>
    <lineage>
        <taxon>unclassified sequences</taxon>
        <taxon>metagenomes</taxon>
        <taxon>ecological metagenomes</taxon>
    </lineage>
</organism>